<name>A0A835XLY3_9CHLO</name>
<reference evidence="2" key="1">
    <citation type="journal article" date="2020" name="bioRxiv">
        <title>Comparative genomics of Chlamydomonas.</title>
        <authorList>
            <person name="Craig R.J."/>
            <person name="Hasan A.R."/>
            <person name="Ness R.W."/>
            <person name="Keightley P.D."/>
        </authorList>
    </citation>
    <scope>NUCLEOTIDE SEQUENCE</scope>
    <source>
        <strain evidence="2">CCAP 11/70</strain>
    </source>
</reference>
<sequence length="88" mass="8886">MESKSAARLRSTAGRRGGSWRGPVMAARLLSCRRLLVAEVTIAPIIGTAAAAITAVAAGVGAAPLSWWPGGDIGTRSGSVISTLGLWA</sequence>
<proteinExistence type="predicted"/>
<keyword evidence="1" id="KW-0472">Membrane</keyword>
<evidence type="ECO:0000256" key="1">
    <source>
        <dbReference type="SAM" id="Phobius"/>
    </source>
</evidence>
<protein>
    <submittedName>
        <fullName evidence="2">Uncharacterized protein</fullName>
    </submittedName>
</protein>
<feature type="transmembrane region" description="Helical" evidence="1">
    <location>
        <begin position="35"/>
        <end position="60"/>
    </location>
</feature>
<keyword evidence="3" id="KW-1185">Reference proteome</keyword>
<accession>A0A835XLY3</accession>
<dbReference type="Proteomes" id="UP000612055">
    <property type="component" value="Unassembled WGS sequence"/>
</dbReference>
<keyword evidence="1" id="KW-0812">Transmembrane</keyword>
<dbReference type="EMBL" id="JAEHOE010000145">
    <property type="protein sequence ID" value="KAG2484656.1"/>
    <property type="molecule type" value="Genomic_DNA"/>
</dbReference>
<evidence type="ECO:0000313" key="2">
    <source>
        <dbReference type="EMBL" id="KAG2484656.1"/>
    </source>
</evidence>
<comment type="caution">
    <text evidence="2">The sequence shown here is derived from an EMBL/GenBank/DDBJ whole genome shotgun (WGS) entry which is preliminary data.</text>
</comment>
<keyword evidence="1" id="KW-1133">Transmembrane helix</keyword>
<gene>
    <name evidence="2" type="ORF">HYH03_016547</name>
</gene>
<dbReference type="AlphaFoldDB" id="A0A835XLY3"/>
<organism evidence="2 3">
    <name type="scientific">Edaphochlamys debaryana</name>
    <dbReference type="NCBI Taxonomy" id="47281"/>
    <lineage>
        <taxon>Eukaryota</taxon>
        <taxon>Viridiplantae</taxon>
        <taxon>Chlorophyta</taxon>
        <taxon>core chlorophytes</taxon>
        <taxon>Chlorophyceae</taxon>
        <taxon>CS clade</taxon>
        <taxon>Chlamydomonadales</taxon>
        <taxon>Chlamydomonadales incertae sedis</taxon>
        <taxon>Edaphochlamys</taxon>
    </lineage>
</organism>
<evidence type="ECO:0000313" key="3">
    <source>
        <dbReference type="Proteomes" id="UP000612055"/>
    </source>
</evidence>